<gene>
    <name evidence="1" type="ORF">METZ01_LOCUS201835</name>
</gene>
<feature type="non-terminal residue" evidence="1">
    <location>
        <position position="44"/>
    </location>
</feature>
<reference evidence="1" key="1">
    <citation type="submission" date="2018-05" db="EMBL/GenBank/DDBJ databases">
        <authorList>
            <person name="Lanie J.A."/>
            <person name="Ng W.-L."/>
            <person name="Kazmierczak K.M."/>
            <person name="Andrzejewski T.M."/>
            <person name="Davidsen T.M."/>
            <person name="Wayne K.J."/>
            <person name="Tettelin H."/>
            <person name="Glass J.I."/>
            <person name="Rusch D."/>
            <person name="Podicherti R."/>
            <person name="Tsui H.-C.T."/>
            <person name="Winkler M.E."/>
        </authorList>
    </citation>
    <scope>NUCLEOTIDE SEQUENCE</scope>
</reference>
<accession>A0A382EG82</accession>
<dbReference type="EMBL" id="UINC01044060">
    <property type="protein sequence ID" value="SVB48981.1"/>
    <property type="molecule type" value="Genomic_DNA"/>
</dbReference>
<proteinExistence type="predicted"/>
<evidence type="ECO:0000313" key="1">
    <source>
        <dbReference type="EMBL" id="SVB48981.1"/>
    </source>
</evidence>
<protein>
    <submittedName>
        <fullName evidence="1">Uncharacterized protein</fullName>
    </submittedName>
</protein>
<name>A0A382EG82_9ZZZZ</name>
<sequence>MTNKRSILTKIEARKISAIIRTDDQKLAADAMSAAVAGGFRIVE</sequence>
<organism evidence="1">
    <name type="scientific">marine metagenome</name>
    <dbReference type="NCBI Taxonomy" id="408172"/>
    <lineage>
        <taxon>unclassified sequences</taxon>
        <taxon>metagenomes</taxon>
        <taxon>ecological metagenomes</taxon>
    </lineage>
</organism>
<dbReference type="AlphaFoldDB" id="A0A382EG82"/>